<evidence type="ECO:0000313" key="1">
    <source>
        <dbReference type="EMBL" id="KAH7859999.1"/>
    </source>
</evidence>
<accession>A0ACB7Z2V2</accession>
<comment type="caution">
    <text evidence="1">The sequence shown here is derived from an EMBL/GenBank/DDBJ whole genome shotgun (WGS) entry which is preliminary data.</text>
</comment>
<gene>
    <name evidence="1" type="ORF">Vadar_008026</name>
</gene>
<reference evidence="1 2" key="1">
    <citation type="journal article" date="2021" name="Hortic Res">
        <title>High-quality reference genome and annotation aids understanding of berry development for evergreen blueberry (Vaccinium darrowii).</title>
        <authorList>
            <person name="Yu J."/>
            <person name="Hulse-Kemp A.M."/>
            <person name="Babiker E."/>
            <person name="Staton M."/>
        </authorList>
    </citation>
    <scope>NUCLEOTIDE SEQUENCE [LARGE SCALE GENOMIC DNA]</scope>
    <source>
        <strain evidence="2">cv. NJ 8807/NJ 8810</strain>
        <tissue evidence="1">Young leaf</tissue>
    </source>
</reference>
<proteinExistence type="predicted"/>
<name>A0ACB7Z2V2_9ERIC</name>
<keyword evidence="2" id="KW-1185">Reference proteome</keyword>
<dbReference type="EMBL" id="CM037154">
    <property type="protein sequence ID" value="KAH7859999.1"/>
    <property type="molecule type" value="Genomic_DNA"/>
</dbReference>
<evidence type="ECO:0000313" key="2">
    <source>
        <dbReference type="Proteomes" id="UP000828048"/>
    </source>
</evidence>
<organism evidence="1 2">
    <name type="scientific">Vaccinium darrowii</name>
    <dbReference type="NCBI Taxonomy" id="229202"/>
    <lineage>
        <taxon>Eukaryota</taxon>
        <taxon>Viridiplantae</taxon>
        <taxon>Streptophyta</taxon>
        <taxon>Embryophyta</taxon>
        <taxon>Tracheophyta</taxon>
        <taxon>Spermatophyta</taxon>
        <taxon>Magnoliopsida</taxon>
        <taxon>eudicotyledons</taxon>
        <taxon>Gunneridae</taxon>
        <taxon>Pentapetalae</taxon>
        <taxon>asterids</taxon>
        <taxon>Ericales</taxon>
        <taxon>Ericaceae</taxon>
        <taxon>Vaccinioideae</taxon>
        <taxon>Vaccinieae</taxon>
        <taxon>Vaccinium</taxon>
    </lineage>
</organism>
<protein>
    <submittedName>
        <fullName evidence="1">Uncharacterized protein</fullName>
    </submittedName>
</protein>
<dbReference type="Proteomes" id="UP000828048">
    <property type="component" value="Chromosome 4"/>
</dbReference>
<sequence length="745" mass="80871">MESGSSSNPPERPTTQKGEKLGSVLPRVEPFIPRKGHDPKELRSWAKRTGFVSNLSGESGIGVSHRDKNDTTEFDLEKGSDKNGSTSPKIEIDPVLGRTRTRGVEIEPFWKRNNGALGMKEGTGRGDSQRKRNGAEPSLGAREEVSKVGFNGNGNGDRVVKDEENQVRATTMVAEPKRDDGNMKSEERIDVYPDGGESGHGGGIGSSRMKFGLRENPGFVPLIYYGLQHYLSLAGSLIFIPSIIVPTMGGSDKDTATVISTMLLVSGLTTILHSYIGTRLPLVQGSSFVYLAPALVIINSEEFRNLTEHKFRHIMKELQGAIIVSSIFQSFLGFSGLMSFIVRLINPVVVAPTVAAVGLAFFSYGFPQAGSCAEISLPLILLVLIFTLYLRGISVFGHRIFIIYAVPISVIIIWAYAFFLTAGGAYNFKGCSPDVPSSNILIDACRKHAYTMKHCRTDVSNAWRTAAWVRIPYPLQWGIPIFRFRTIFMMIIVSLVASVDSVGTYHIASVRINSKPPTPGIVSRGVGVEGFCSALAGLWGTGTGSTTLTENVHTINITKVASRRAVEIGAAFLIFFSFIGKVGAILASIPQALAAAVLCFIWALIVALGLSTLQYCQSGSFRNMTIVGVSLFLGLSIPAYFQQYQPDSILILPSYLVPYAAASSGPIYTGSRQFDFAINGLLSLNMVVTLLVALLLDNTVPGSRQERGMYIWSSAEDITMDPSSLSDYSLPKKVARFFRCSKCLS</sequence>